<keyword evidence="1" id="KW-0175">Coiled coil</keyword>
<dbReference type="Pfam" id="PF00990">
    <property type="entry name" value="GGDEF"/>
    <property type="match status" value="1"/>
</dbReference>
<comment type="caution">
    <text evidence="3">The sequence shown here is derived from an EMBL/GenBank/DDBJ whole genome shotgun (WGS) entry which is preliminary data.</text>
</comment>
<dbReference type="AlphaFoldDB" id="A0A2G3E3Y4"/>
<dbReference type="Gene3D" id="3.30.70.270">
    <property type="match status" value="1"/>
</dbReference>
<name>A0A2G3E3Y4_9FIRM</name>
<evidence type="ECO:0000313" key="4">
    <source>
        <dbReference type="Proteomes" id="UP000224563"/>
    </source>
</evidence>
<gene>
    <name evidence="3" type="ORF">CSX02_04735</name>
</gene>
<accession>A0A2G3E3Y4</accession>
<dbReference type="RefSeq" id="WP_099385816.1">
    <property type="nucleotide sequence ID" value="NZ_JANSWH010000070.1"/>
</dbReference>
<evidence type="ECO:0000313" key="3">
    <source>
        <dbReference type="EMBL" id="PHU37988.1"/>
    </source>
</evidence>
<dbReference type="PANTHER" id="PTHR45138:SF9">
    <property type="entry name" value="DIGUANYLATE CYCLASE DGCM-RELATED"/>
    <property type="match status" value="1"/>
</dbReference>
<dbReference type="InterPro" id="IPR029787">
    <property type="entry name" value="Nucleotide_cyclase"/>
</dbReference>
<dbReference type="InterPro" id="IPR050469">
    <property type="entry name" value="Diguanylate_Cyclase"/>
</dbReference>
<dbReference type="Proteomes" id="UP000224563">
    <property type="component" value="Unassembled WGS sequence"/>
</dbReference>
<dbReference type="InterPro" id="IPR019734">
    <property type="entry name" value="TPR_rpt"/>
</dbReference>
<dbReference type="SMART" id="SM00267">
    <property type="entry name" value="GGDEF"/>
    <property type="match status" value="1"/>
</dbReference>
<sequence length="541" mass="62565">MNINDYDASVQTWIREIVENSVSSPDKTLKFCNDLIEYANEKQDVTLLGFGYFYCGLVYYCLNDGKNFYDSLNMAVRFLDQGGEYDLMARCYNFLGIKASNGGNIPLALEYYTNGVKYANMHNLKEQEALMNINLGGLFHRSARYQEAQRYYKQAMEYFQSLPMDESVHTFLLALECNRVKTFVALGYFQLAEEAIAGIREKHWDYVTQIERNIVHCAEAILYHEEGDSEKRNQCAHQISAEISPKMAILDYFDDYYDYAKMLLSTDLADDFWKVVDTIEPLVKDAGSTDLMLKIISLKIHYYRKTGRNAEYLQATGLYYELSELMEVETREMVNNVINLRQSLEAANQLRIQVEKQNQILVEKSEMDPLTKLANRFRLNDYAEEAFQEALSRQSTIAFFIMDVDYFKEFNDNYGHQQGDQCLIEVADSLRAIAEAHHGFAARYGGDEFVLMFTNVTFEETAGYARELREHILNKNIAHEFSKAIPQVSLSQGVCYGIPKRNSRVWDYLRKADENLYAIKQIGRNNFCVTDLSDERKVTGE</sequence>
<dbReference type="SUPFAM" id="SSF55073">
    <property type="entry name" value="Nucleotide cyclase"/>
    <property type="match status" value="1"/>
</dbReference>
<dbReference type="NCBIfam" id="TIGR00254">
    <property type="entry name" value="GGDEF"/>
    <property type="match status" value="1"/>
</dbReference>
<evidence type="ECO:0000256" key="1">
    <source>
        <dbReference type="SAM" id="Coils"/>
    </source>
</evidence>
<reference evidence="3 4" key="2">
    <citation type="submission" date="2017-10" db="EMBL/GenBank/DDBJ databases">
        <authorList>
            <person name="Banno H."/>
            <person name="Chua N.-H."/>
        </authorList>
    </citation>
    <scope>NUCLEOTIDE SEQUENCE [LARGE SCALE GENOMIC DNA]</scope>
    <source>
        <strain evidence="3 4">JK623</strain>
    </source>
</reference>
<dbReference type="GO" id="GO:0005886">
    <property type="term" value="C:plasma membrane"/>
    <property type="evidence" value="ECO:0007669"/>
    <property type="project" value="TreeGrafter"/>
</dbReference>
<dbReference type="InterPro" id="IPR011990">
    <property type="entry name" value="TPR-like_helical_dom_sf"/>
</dbReference>
<dbReference type="GO" id="GO:0052621">
    <property type="term" value="F:diguanylate cyclase activity"/>
    <property type="evidence" value="ECO:0007669"/>
    <property type="project" value="TreeGrafter"/>
</dbReference>
<dbReference type="CDD" id="cd01949">
    <property type="entry name" value="GGDEF"/>
    <property type="match status" value="1"/>
</dbReference>
<organism evidence="3 4">
    <name type="scientific">Agathobacter ruminis</name>
    <dbReference type="NCBI Taxonomy" id="1712665"/>
    <lineage>
        <taxon>Bacteria</taxon>
        <taxon>Bacillati</taxon>
        <taxon>Bacillota</taxon>
        <taxon>Clostridia</taxon>
        <taxon>Lachnospirales</taxon>
        <taxon>Lachnospiraceae</taxon>
        <taxon>Agathobacter</taxon>
    </lineage>
</organism>
<dbReference type="Gene3D" id="1.25.40.10">
    <property type="entry name" value="Tetratricopeptide repeat domain"/>
    <property type="match status" value="1"/>
</dbReference>
<dbReference type="InterPro" id="IPR043128">
    <property type="entry name" value="Rev_trsase/Diguanyl_cyclase"/>
</dbReference>
<feature type="coiled-coil region" evidence="1">
    <location>
        <begin position="337"/>
        <end position="364"/>
    </location>
</feature>
<reference evidence="3 4" key="1">
    <citation type="submission" date="2017-10" db="EMBL/GenBank/DDBJ databases">
        <title>Resolving the taxonomy of Roseburia spp., Eubacterium rectale and Agathobacter spp. through phylogenomic analysis.</title>
        <authorList>
            <person name="Sheridan P.O."/>
            <person name="Walker A.W."/>
            <person name="Duncan S.H."/>
            <person name="Scott K.P."/>
            <person name="Toole P.W.O."/>
            <person name="Luis P."/>
            <person name="Flint H.J."/>
        </authorList>
    </citation>
    <scope>NUCLEOTIDE SEQUENCE [LARGE SCALE GENOMIC DNA]</scope>
    <source>
        <strain evidence="3 4">JK623</strain>
    </source>
</reference>
<feature type="domain" description="GGDEF" evidence="2">
    <location>
        <begin position="395"/>
        <end position="532"/>
    </location>
</feature>
<dbReference type="PANTHER" id="PTHR45138">
    <property type="entry name" value="REGULATORY COMPONENTS OF SENSORY TRANSDUCTION SYSTEM"/>
    <property type="match status" value="1"/>
</dbReference>
<protein>
    <recommendedName>
        <fullName evidence="2">GGDEF domain-containing protein</fullName>
    </recommendedName>
</protein>
<dbReference type="InterPro" id="IPR000160">
    <property type="entry name" value="GGDEF_dom"/>
</dbReference>
<dbReference type="GO" id="GO:0043709">
    <property type="term" value="P:cell adhesion involved in single-species biofilm formation"/>
    <property type="evidence" value="ECO:0007669"/>
    <property type="project" value="TreeGrafter"/>
</dbReference>
<dbReference type="FunFam" id="3.30.70.270:FF:000001">
    <property type="entry name" value="Diguanylate cyclase domain protein"/>
    <property type="match status" value="1"/>
</dbReference>
<dbReference type="EMBL" id="PDYG01000018">
    <property type="protein sequence ID" value="PHU37988.1"/>
    <property type="molecule type" value="Genomic_DNA"/>
</dbReference>
<keyword evidence="4" id="KW-1185">Reference proteome</keyword>
<evidence type="ECO:0000259" key="2">
    <source>
        <dbReference type="PROSITE" id="PS50887"/>
    </source>
</evidence>
<dbReference type="SUPFAM" id="SSF48452">
    <property type="entry name" value="TPR-like"/>
    <property type="match status" value="1"/>
</dbReference>
<dbReference type="SMART" id="SM00028">
    <property type="entry name" value="TPR"/>
    <property type="match status" value="2"/>
</dbReference>
<dbReference type="PROSITE" id="PS50887">
    <property type="entry name" value="GGDEF"/>
    <property type="match status" value="1"/>
</dbReference>
<proteinExistence type="predicted"/>
<dbReference type="GO" id="GO:1902201">
    <property type="term" value="P:negative regulation of bacterial-type flagellum-dependent cell motility"/>
    <property type="evidence" value="ECO:0007669"/>
    <property type="project" value="TreeGrafter"/>
</dbReference>